<dbReference type="PRINTS" id="PR00095">
    <property type="entry name" value="ANTSNTHASEI"/>
</dbReference>
<dbReference type="PANTHER" id="PTHR11236">
    <property type="entry name" value="AMINOBENZOATE/ANTHRANILATE SYNTHASE"/>
    <property type="match status" value="1"/>
</dbReference>
<sequence length="459" mass="49507">MVKSKRLQLSASPVEVTRALLETSSGGVLFFDSQAGADARSRWSMVLCTPTRWLTEAEPGAGALVEQPSGRPVADPLAWMRSAQTTVVSDDAGDFPFVGGVAGFWSYECGAYLDDLRVELPRLDAPLLWVGVYGAGLLFDHHLQQWWVVGASADVEALYLQIKALVFHTSPGGGDAVAGYGVPPEDVGAPIYQRGAQAAVDAIFAGDLFEVNYSERWEGHWSPGGWALYQRLRQRAPGPFGCFASWEGGALASVSPEQFLEVSAEGIVRTRPIKGTRPRGETPEEDARWAEELVVSEKDRAENVMIVDLMRNDLARVCVPEEVRVSELCGLHSFASVHHLISTVEGRLAPEADALDVFAACFPAGSITGAPKLRAMEWIAEHEASPRGPYTGSMFYWSGHGRFDSNVLIRTATLLGTRALYGAGGAVVADSDPSGEWQEACWKARPFVHALGGEESGDA</sequence>
<keyword evidence="4" id="KW-1185">Reference proteome</keyword>
<dbReference type="Proteomes" id="UP000249169">
    <property type="component" value="Unassembled WGS sequence"/>
</dbReference>
<evidence type="ECO:0000313" key="3">
    <source>
        <dbReference type="EMBL" id="RAL23690.1"/>
    </source>
</evidence>
<dbReference type="Gene3D" id="3.60.120.10">
    <property type="entry name" value="Anthranilate synthase"/>
    <property type="match status" value="1"/>
</dbReference>
<reference evidence="3 4" key="1">
    <citation type="submission" date="2018-05" db="EMBL/GenBank/DDBJ databases">
        <title>Lujinxingia marina gen. nov. sp. nov., a new facultative anaerobic member of the class Deltaproteobacteria, and proposal of Lujinxingaceae fam. nov.</title>
        <authorList>
            <person name="Li C.-M."/>
        </authorList>
    </citation>
    <scope>NUCLEOTIDE SEQUENCE [LARGE SCALE GENOMIC DNA]</scope>
    <source>
        <strain evidence="3 4">B210</strain>
    </source>
</reference>
<dbReference type="InterPro" id="IPR006805">
    <property type="entry name" value="Anth_synth_I_N"/>
</dbReference>
<comment type="caution">
    <text evidence="3">The sequence shown here is derived from an EMBL/GenBank/DDBJ whole genome shotgun (WGS) entry which is preliminary data.</text>
</comment>
<protein>
    <submittedName>
        <fullName evidence="3">Aminodeoxychorismate/anthranilate synthase component I</fullName>
    </submittedName>
</protein>
<dbReference type="Pfam" id="PF04715">
    <property type="entry name" value="Anth_synt_I_N"/>
    <property type="match status" value="1"/>
</dbReference>
<dbReference type="PANTHER" id="PTHR11236:SF50">
    <property type="entry name" value="AMINODEOXYCHORISMATE SYNTHASE COMPONENT 1"/>
    <property type="match status" value="1"/>
</dbReference>
<dbReference type="GO" id="GO:0046820">
    <property type="term" value="F:4-amino-4-deoxychorismate synthase activity"/>
    <property type="evidence" value="ECO:0007669"/>
    <property type="project" value="TreeGrafter"/>
</dbReference>
<dbReference type="OrthoDB" id="9803598at2"/>
<feature type="domain" description="Anthranilate synthase component I N-terminal" evidence="2">
    <location>
        <begin position="11"/>
        <end position="147"/>
    </location>
</feature>
<dbReference type="InterPro" id="IPR019999">
    <property type="entry name" value="Anth_synth_I-like"/>
</dbReference>
<dbReference type="AlphaFoldDB" id="A0A328C7Z5"/>
<dbReference type="EMBL" id="QHKO01000002">
    <property type="protein sequence ID" value="RAL23690.1"/>
    <property type="molecule type" value="Genomic_DNA"/>
</dbReference>
<dbReference type="InterPro" id="IPR005801">
    <property type="entry name" value="ADC_synthase"/>
</dbReference>
<organism evidence="3 4">
    <name type="scientific">Lujinxingia litoralis</name>
    <dbReference type="NCBI Taxonomy" id="2211119"/>
    <lineage>
        <taxon>Bacteria</taxon>
        <taxon>Deltaproteobacteria</taxon>
        <taxon>Bradymonadales</taxon>
        <taxon>Lujinxingiaceae</taxon>
        <taxon>Lujinxingia</taxon>
    </lineage>
</organism>
<name>A0A328C7Z5_9DELT</name>
<evidence type="ECO:0000259" key="1">
    <source>
        <dbReference type="Pfam" id="PF00425"/>
    </source>
</evidence>
<dbReference type="SUPFAM" id="SSF56322">
    <property type="entry name" value="ADC synthase"/>
    <property type="match status" value="1"/>
</dbReference>
<dbReference type="Pfam" id="PF00425">
    <property type="entry name" value="Chorismate_bind"/>
    <property type="match status" value="1"/>
</dbReference>
<accession>A0A328C7Z5</accession>
<dbReference type="InterPro" id="IPR015890">
    <property type="entry name" value="Chorismate_C"/>
</dbReference>
<evidence type="ECO:0000313" key="4">
    <source>
        <dbReference type="Proteomes" id="UP000249169"/>
    </source>
</evidence>
<proteinExistence type="predicted"/>
<dbReference type="GO" id="GO:0000162">
    <property type="term" value="P:L-tryptophan biosynthetic process"/>
    <property type="evidence" value="ECO:0007669"/>
    <property type="project" value="TreeGrafter"/>
</dbReference>
<dbReference type="RefSeq" id="WP_111728948.1">
    <property type="nucleotide sequence ID" value="NZ_QHKO01000002.1"/>
</dbReference>
<feature type="domain" description="Chorismate-utilising enzyme C-terminal" evidence="1">
    <location>
        <begin position="192"/>
        <end position="443"/>
    </location>
</feature>
<evidence type="ECO:0000259" key="2">
    <source>
        <dbReference type="Pfam" id="PF04715"/>
    </source>
</evidence>
<gene>
    <name evidence="3" type="ORF">DL240_05900</name>
</gene>